<feature type="domain" description="COPA/B second beta-propeller" evidence="13">
    <location>
        <begin position="346"/>
        <end position="588"/>
    </location>
</feature>
<evidence type="ECO:0000259" key="14">
    <source>
        <dbReference type="Pfam" id="PF06957"/>
    </source>
</evidence>
<evidence type="ECO:0000256" key="6">
    <source>
        <dbReference type="ARBA" id="ARBA00022737"/>
    </source>
</evidence>
<evidence type="ECO:0000256" key="10">
    <source>
        <dbReference type="ARBA" id="ARBA00023136"/>
    </source>
</evidence>
<dbReference type="InterPro" id="IPR001680">
    <property type="entry name" value="WD40_rpt"/>
</dbReference>
<sequence length="1237" mass="139633">MAMLKKFESKSARVKGISFHPTRPWVLASLHSGLIQLWDYRMCVLIDKYDEHDGPVRGIAFHNQQPIFVSGGDDYKIKVWNYKQRRCLFTLLGHLDYIRTTFFHNNYPWIISASDDQTVRIWNWQSRNCIAIITGHNHYVMCAQFHPSEDLVASASLDQTVRIWNISGLRKKNVSPGSGAAFTRSKTGSASQTELFGQPDVVVKHVLEGHDRGVNWVAFHPTMPLLVSGADDRQVKLWRYNDTKAWEVDSCRGHYNNVSSVLFHPKAELILSNSEDKSIRVWDMQKRTCLHTFRHDNDRFWVLASHPTLNTFAAGHDNGMIVFKIERERPAFYVHESLVFYVKDRQLRRLDLTNDKDVALTQLRGKKLTYSYYSLHYNPAENAFLLVTRAPNLENCTYDMYKDAHENSPIDPAEVKLSSGVAAVWVARNRFAVLDKNQQITIRDLSNRENRKIEQNAAVEDIFYAGTGLLLLKNSEGIQLLDVQQKRVTAAVKVSKVKYVIWSKNMEYAALLSKHVLTLVNRKLEVLCTVQESTRVKSGAWEEGGVFLYTTSNHIKYALTAGDYGIIRTLDLPVYILAIRGERLFCLNREATPIEISIDPTEYKFKLALINRRYDEVLNMVRTANMVGQSIIAYLQKKGYPEVALHFVKDEKTRFGLALECGNLEVALEAAKVLDDKAVWEALGQAALLQGNHQIVEMSYQRAKDFEKLAFLYLITGNMDKLRKMMKIAQIRKDQNGNYETALLLGDIQERIRLLKEIGQISLAYLTAATHGFTEEASQLEADLTARGQKLPEIDREKAVLLVPPPPIQQMEDNWPLLTMVHGPFDMQLLGRGKVAGAGDATVKGRSAFEHTDELDEEAVGWGGDDLLLDEEGNPEVDEEMFSGDEMNEQEGGWDVGDDLALPAEVEVRGGFEDEEGFYSPPVRGHPPSANWPNISRLVADHVKAGAFESAARLLEEQLGITNIKPFEHQFLMVYAQSRTAFEGLPSAGTNFVCLLRNWQEASLKNGLPALGLHLSDLANRLQGCYHLTTAGKFTEAISKLRQLLLAVPLLVVDTKQEVVEVQQLIDICREYLVGLLLETARKELPRDSIENAKRNAEMAAYFTHCQLQPVHQILTLRTAINLFFKLKQMATCASFCKRLLELGPKPEVGAQIRKVLAAAEKDSKDTHQLNYDEHNPFVVCARSFTPLYRGKPQTRCPFCGASYSPNFAGELCNVCEVAEIGKDAAGLRISVVQGNK</sequence>
<evidence type="ECO:0000259" key="15">
    <source>
        <dbReference type="Pfam" id="PF23953"/>
    </source>
</evidence>
<dbReference type="CDD" id="cd00200">
    <property type="entry name" value="WD40"/>
    <property type="match status" value="1"/>
</dbReference>
<evidence type="ECO:0000256" key="9">
    <source>
        <dbReference type="ARBA" id="ARBA00023034"/>
    </source>
</evidence>
<feature type="domain" description="COPA/B TPR" evidence="15">
    <location>
        <begin position="629"/>
        <end position="771"/>
    </location>
</feature>
<dbReference type="GO" id="GO:0006890">
    <property type="term" value="P:retrograde vesicle-mediated transport, Golgi to endoplasmic reticulum"/>
    <property type="evidence" value="ECO:0007669"/>
    <property type="project" value="TreeGrafter"/>
</dbReference>
<dbReference type="Pfam" id="PF06957">
    <property type="entry name" value="COPI_C"/>
    <property type="match status" value="1"/>
</dbReference>
<dbReference type="InterPro" id="IPR010714">
    <property type="entry name" value="Coatomer_asu_C"/>
</dbReference>
<evidence type="ECO:0000256" key="1">
    <source>
        <dbReference type="ARBA" id="ARBA00004255"/>
    </source>
</evidence>
<reference evidence="18" key="1">
    <citation type="submission" date="2017-02" db="UniProtKB">
        <authorList>
            <consortium name="WormBaseParasite"/>
        </authorList>
    </citation>
    <scope>IDENTIFICATION</scope>
</reference>
<evidence type="ECO:0000313" key="17">
    <source>
        <dbReference type="Proteomes" id="UP000274131"/>
    </source>
</evidence>
<dbReference type="SMART" id="SM00320">
    <property type="entry name" value="WD40"/>
    <property type="match status" value="7"/>
</dbReference>
<comment type="function">
    <text evidence="11">The coatomer is a cytosolic protein complex that binds to dilysine motifs and reversibly associates with Golgi non-clathrin-coated vesicles, which further mediate biosynthetic protein transport from the ER, via the Golgi up to the trans Golgi network.</text>
</comment>
<dbReference type="InterPro" id="IPR016391">
    <property type="entry name" value="Coatomer_asu"/>
</dbReference>
<keyword evidence="17" id="KW-1185">Reference proteome</keyword>
<evidence type="ECO:0000313" key="18">
    <source>
        <dbReference type="WBParaSite" id="EVEC_0000533901-mRNA-1"/>
    </source>
</evidence>
<keyword evidence="3 11" id="KW-0813">Transport</keyword>
<evidence type="ECO:0000259" key="13">
    <source>
        <dbReference type="Pfam" id="PF04053"/>
    </source>
</evidence>
<keyword evidence="6" id="KW-0677">Repeat</keyword>
<feature type="repeat" description="WD" evidence="12">
    <location>
        <begin position="49"/>
        <end position="90"/>
    </location>
</feature>
<dbReference type="PIRSF" id="PIRSF003354">
    <property type="entry name" value="Coatomer_alpha_subunit"/>
    <property type="match status" value="1"/>
</dbReference>
<evidence type="ECO:0000256" key="5">
    <source>
        <dbReference type="ARBA" id="ARBA00022574"/>
    </source>
</evidence>
<dbReference type="InterPro" id="IPR020472">
    <property type="entry name" value="WD40_PAC1"/>
</dbReference>
<organism evidence="18">
    <name type="scientific">Enterobius vermicularis</name>
    <name type="common">Human pinworm</name>
    <dbReference type="NCBI Taxonomy" id="51028"/>
    <lineage>
        <taxon>Eukaryota</taxon>
        <taxon>Metazoa</taxon>
        <taxon>Ecdysozoa</taxon>
        <taxon>Nematoda</taxon>
        <taxon>Chromadorea</taxon>
        <taxon>Rhabditida</taxon>
        <taxon>Spirurina</taxon>
        <taxon>Oxyuridomorpha</taxon>
        <taxon>Oxyuroidea</taxon>
        <taxon>Oxyuridae</taxon>
        <taxon>Enterobius</taxon>
    </lineage>
</organism>
<dbReference type="Pfam" id="PF23953">
    <property type="entry name" value="TPR_COPA_B"/>
    <property type="match status" value="1"/>
</dbReference>
<dbReference type="FunFam" id="2.130.10.10:FF:000559">
    <property type="entry name" value="Coatomer subunit alpha"/>
    <property type="match status" value="1"/>
</dbReference>
<dbReference type="FunFam" id="1.25.40.470:FF:000002">
    <property type="entry name" value="Coatomer subunit alpha"/>
    <property type="match status" value="1"/>
</dbReference>
<keyword evidence="8 11" id="KW-0653">Protein transport</keyword>
<dbReference type="CDD" id="cd22948">
    <property type="entry name" value="Coatomer_WDAD_alpha"/>
    <property type="match status" value="1"/>
</dbReference>
<gene>
    <name evidence="16" type="ORF">EVEC_LOCUS4970</name>
</gene>
<dbReference type="GO" id="GO:0005198">
    <property type="term" value="F:structural molecule activity"/>
    <property type="evidence" value="ECO:0007669"/>
    <property type="project" value="InterPro"/>
</dbReference>
<dbReference type="InterPro" id="IPR019775">
    <property type="entry name" value="WD40_repeat_CS"/>
</dbReference>
<proteinExistence type="predicted"/>
<dbReference type="PROSITE" id="PS50082">
    <property type="entry name" value="WD_REPEATS_2"/>
    <property type="match status" value="5"/>
</dbReference>
<dbReference type="InterPro" id="IPR006692">
    <property type="entry name" value="Beta-prop_COPA/B_2nd"/>
</dbReference>
<dbReference type="InterPro" id="IPR056176">
    <property type="entry name" value="TPR_COPA_B"/>
</dbReference>
<accession>A0A0N4V557</accession>
<keyword evidence="7 11" id="KW-0931">ER-Golgi transport</keyword>
<dbReference type="GO" id="GO:0006886">
    <property type="term" value="P:intracellular protein transport"/>
    <property type="evidence" value="ECO:0007669"/>
    <property type="project" value="UniProtKB-UniRule"/>
</dbReference>
<comment type="subunit">
    <text evidence="11">Oligomeric complex that consists of at least the alpha, beta, beta', gamma, delta, epsilon and zeta subunits.</text>
</comment>
<dbReference type="AlphaFoldDB" id="A0A0N4V557"/>
<evidence type="ECO:0000256" key="3">
    <source>
        <dbReference type="ARBA" id="ARBA00022448"/>
    </source>
</evidence>
<evidence type="ECO:0000313" key="16">
    <source>
        <dbReference type="EMBL" id="VDD90219.1"/>
    </source>
</evidence>
<evidence type="ECO:0000256" key="7">
    <source>
        <dbReference type="ARBA" id="ARBA00022892"/>
    </source>
</evidence>
<dbReference type="Pfam" id="PF04053">
    <property type="entry name" value="B-prop_COPA_B_2nd"/>
    <property type="match status" value="1"/>
</dbReference>
<dbReference type="Proteomes" id="UP000274131">
    <property type="component" value="Unassembled WGS sequence"/>
</dbReference>
<feature type="domain" description="Coatomer alpha subunit C-terminal" evidence="14">
    <location>
        <begin position="840"/>
        <end position="1234"/>
    </location>
</feature>
<feature type="repeat" description="WD" evidence="12">
    <location>
        <begin position="251"/>
        <end position="292"/>
    </location>
</feature>
<dbReference type="InterPro" id="IPR036322">
    <property type="entry name" value="WD40_repeat_dom_sf"/>
</dbReference>
<evidence type="ECO:0000256" key="11">
    <source>
        <dbReference type="PIRNR" id="PIRNR003354"/>
    </source>
</evidence>
<dbReference type="GO" id="GO:0006888">
    <property type="term" value="P:endoplasmic reticulum to Golgi vesicle-mediated transport"/>
    <property type="evidence" value="ECO:0007669"/>
    <property type="project" value="InterPro"/>
</dbReference>
<comment type="subcellular location">
    <subcellularLocation>
        <location evidence="11">Cytoplasm</location>
    </subcellularLocation>
    <subcellularLocation>
        <location evidence="1 11">Golgi apparatus membrane</location>
        <topology evidence="1 11">Peripheral membrane protein</topology>
        <orientation evidence="1">Cytoplasmic side</orientation>
    </subcellularLocation>
    <subcellularLocation>
        <location evidence="2">Cytoplasmic vesicle</location>
        <location evidence="2">COPI-coated vesicle membrane</location>
        <topology evidence="2">Peripheral membrane protein</topology>
        <orientation evidence="2">Cytoplasmic side</orientation>
    </subcellularLocation>
</comment>
<keyword evidence="9 11" id="KW-0333">Golgi apparatus</keyword>
<feature type="repeat" description="WD" evidence="12">
    <location>
        <begin position="91"/>
        <end position="132"/>
    </location>
</feature>
<keyword evidence="5 12" id="KW-0853">WD repeat</keyword>
<evidence type="ECO:0000256" key="8">
    <source>
        <dbReference type="ARBA" id="ARBA00022927"/>
    </source>
</evidence>
<dbReference type="PANTHER" id="PTHR19876:SF1">
    <property type="entry name" value="COATOMER SUBUNIT ALPHA"/>
    <property type="match status" value="1"/>
</dbReference>
<dbReference type="Gene3D" id="1.25.40.470">
    <property type="match status" value="1"/>
</dbReference>
<dbReference type="GO" id="GO:0000139">
    <property type="term" value="C:Golgi membrane"/>
    <property type="evidence" value="ECO:0007669"/>
    <property type="project" value="UniProtKB-SubCell"/>
</dbReference>
<evidence type="ECO:0000256" key="4">
    <source>
        <dbReference type="ARBA" id="ARBA00022490"/>
    </source>
</evidence>
<dbReference type="EMBL" id="UXUI01008015">
    <property type="protein sequence ID" value="VDD90219.1"/>
    <property type="molecule type" value="Genomic_DNA"/>
</dbReference>
<dbReference type="InterPro" id="IPR050844">
    <property type="entry name" value="Coatomer_complex_subunit"/>
</dbReference>
<evidence type="ECO:0000256" key="2">
    <source>
        <dbReference type="ARBA" id="ARBA00004347"/>
    </source>
</evidence>
<dbReference type="PANTHER" id="PTHR19876">
    <property type="entry name" value="COATOMER"/>
    <property type="match status" value="1"/>
</dbReference>
<dbReference type="STRING" id="51028.A0A0N4V557"/>
<dbReference type="GO" id="GO:0006891">
    <property type="term" value="P:intra-Golgi vesicle-mediated transport"/>
    <property type="evidence" value="ECO:0007669"/>
    <property type="project" value="TreeGrafter"/>
</dbReference>
<keyword evidence="10 11" id="KW-0472">Membrane</keyword>
<feature type="repeat" description="WD" evidence="12">
    <location>
        <begin position="207"/>
        <end position="248"/>
    </location>
</feature>
<evidence type="ECO:0000256" key="12">
    <source>
        <dbReference type="PROSITE-ProRule" id="PRU00221"/>
    </source>
</evidence>
<dbReference type="PRINTS" id="PR00320">
    <property type="entry name" value="GPROTEINBRPT"/>
</dbReference>
<dbReference type="PROSITE" id="PS00678">
    <property type="entry name" value="WD_REPEATS_1"/>
    <property type="match status" value="1"/>
</dbReference>
<dbReference type="SUPFAM" id="SSF82171">
    <property type="entry name" value="DPP6 N-terminal domain-like"/>
    <property type="match status" value="1"/>
</dbReference>
<reference evidence="16 17" key="2">
    <citation type="submission" date="2018-10" db="EMBL/GenBank/DDBJ databases">
        <authorList>
            <consortium name="Pathogen Informatics"/>
        </authorList>
    </citation>
    <scope>NUCLEOTIDE SEQUENCE [LARGE SCALE GENOMIC DNA]</scope>
</reference>
<protein>
    <recommendedName>
        <fullName evidence="11">Coatomer subunit alpha</fullName>
    </recommendedName>
</protein>
<dbReference type="InterPro" id="IPR047312">
    <property type="entry name" value="Coatomer_alpha_WD-assoc_reg"/>
</dbReference>
<keyword evidence="4 11" id="KW-0963">Cytoplasm</keyword>
<dbReference type="Gene3D" id="2.130.10.10">
    <property type="entry name" value="YVTN repeat-like/Quinoprotein amine dehydrogenase"/>
    <property type="match status" value="1"/>
</dbReference>
<name>A0A0N4V557_ENTVE</name>
<dbReference type="InterPro" id="IPR015943">
    <property type="entry name" value="WD40/YVTN_repeat-like_dom_sf"/>
</dbReference>
<dbReference type="GO" id="GO:0030126">
    <property type="term" value="C:COPI vesicle coat"/>
    <property type="evidence" value="ECO:0007669"/>
    <property type="project" value="UniProtKB-UniRule"/>
</dbReference>
<dbReference type="Pfam" id="PF00400">
    <property type="entry name" value="WD40"/>
    <property type="match status" value="6"/>
</dbReference>
<dbReference type="PROSITE" id="PS50294">
    <property type="entry name" value="WD_REPEATS_REGION"/>
    <property type="match status" value="5"/>
</dbReference>
<feature type="repeat" description="WD" evidence="12">
    <location>
        <begin position="133"/>
        <end position="167"/>
    </location>
</feature>
<dbReference type="SUPFAM" id="SSF50978">
    <property type="entry name" value="WD40 repeat-like"/>
    <property type="match status" value="1"/>
</dbReference>
<dbReference type="OrthoDB" id="10261470at2759"/>
<dbReference type="WBParaSite" id="EVEC_0000533901-mRNA-1">
    <property type="protein sequence ID" value="EVEC_0000533901-mRNA-1"/>
    <property type="gene ID" value="EVEC_0000533901"/>
</dbReference>